<evidence type="ECO:0000313" key="1">
    <source>
        <dbReference type="WBParaSite" id="MCU_009139-RA"/>
    </source>
</evidence>
<name>A0A5K3FL11_MESCO</name>
<dbReference type="AlphaFoldDB" id="A0A5K3FL11"/>
<protein>
    <submittedName>
        <fullName evidence="1">Ovule protein</fullName>
    </submittedName>
</protein>
<sequence length="58" mass="6536">MSPAPRILNSPLIHSIFYLGLSSHLGLDVSAFMTHTSEVLMHTRKPYIRNNDTNVVEL</sequence>
<dbReference type="WBParaSite" id="MCU_009139-RA">
    <property type="protein sequence ID" value="MCU_009139-RA"/>
    <property type="gene ID" value="MCU_009139"/>
</dbReference>
<accession>A0A5K3FL11</accession>
<organism evidence="1">
    <name type="scientific">Mesocestoides corti</name>
    <name type="common">Flatworm</name>
    <dbReference type="NCBI Taxonomy" id="53468"/>
    <lineage>
        <taxon>Eukaryota</taxon>
        <taxon>Metazoa</taxon>
        <taxon>Spiralia</taxon>
        <taxon>Lophotrochozoa</taxon>
        <taxon>Platyhelminthes</taxon>
        <taxon>Cestoda</taxon>
        <taxon>Eucestoda</taxon>
        <taxon>Cyclophyllidea</taxon>
        <taxon>Mesocestoididae</taxon>
        <taxon>Mesocestoides</taxon>
    </lineage>
</organism>
<reference evidence="1" key="1">
    <citation type="submission" date="2019-11" db="UniProtKB">
        <authorList>
            <consortium name="WormBaseParasite"/>
        </authorList>
    </citation>
    <scope>IDENTIFICATION</scope>
</reference>
<proteinExistence type="predicted"/>